<feature type="transmembrane region" description="Helical" evidence="1">
    <location>
        <begin position="188"/>
        <end position="208"/>
    </location>
</feature>
<feature type="transmembrane region" description="Helical" evidence="1">
    <location>
        <begin position="91"/>
        <end position="111"/>
    </location>
</feature>
<evidence type="ECO:0000256" key="1">
    <source>
        <dbReference type="SAM" id="Phobius"/>
    </source>
</evidence>
<name>A0A1E3KDW1_9TREE</name>
<dbReference type="InterPro" id="IPR022057">
    <property type="entry name" value="Chs7"/>
</dbReference>
<gene>
    <name evidence="2" type="ORF">I350_01067</name>
</gene>
<keyword evidence="1" id="KW-0812">Transmembrane</keyword>
<dbReference type="PANTHER" id="PTHR35329:SF1">
    <property type="entry name" value="CHITIN SYNTHASE EXPORT CHAPERONE"/>
    <property type="match status" value="1"/>
</dbReference>
<dbReference type="Pfam" id="PF12271">
    <property type="entry name" value="Chs7"/>
    <property type="match status" value="1"/>
</dbReference>
<feature type="transmembrane region" description="Helical" evidence="1">
    <location>
        <begin position="269"/>
        <end position="289"/>
    </location>
</feature>
<evidence type="ECO:0000313" key="3">
    <source>
        <dbReference type="Proteomes" id="UP000095149"/>
    </source>
</evidence>
<dbReference type="OrthoDB" id="5582162at2759"/>
<dbReference type="PANTHER" id="PTHR35329">
    <property type="entry name" value="CHITIN SYNTHASE EXPORT CHAPERONE"/>
    <property type="match status" value="1"/>
</dbReference>
<sequence length="338" mass="36651">MPDPFGSFRWICSHTVLPQCNLFFYQYLHDSVPPLTTLFPNSSDFFDQYNITGQNSDEDPVVQAAVSDAGTGIGSNCEIARVGHRGSNGDIALIVLSALALFTAWSLAFRATRRYAAVGRTELRLLLLSYGLYAALQAVTMSSVLEQGGKALAILSAIHVAVGVVTAWLLLGNALIATQVVEDGTAAAIVPLTVFSILFFVPTLYISLDTAFHWTSPFNIPLAKVAEVKSIALFILTLIVPAAQTRAVVLYLVIMLYIVVIVLDEVKPAFLYTLSFLLFAGAQIIFFLASQPLCNASNGKINSAFLASLLQTLSIGSLYLAWVSITEDDWGQDEYGMY</sequence>
<protein>
    <submittedName>
        <fullName evidence="2">Uncharacterized protein</fullName>
    </submittedName>
</protein>
<keyword evidence="1" id="KW-0472">Membrane</keyword>
<dbReference type="Proteomes" id="UP000095149">
    <property type="component" value="Unassembled WGS sequence"/>
</dbReference>
<feature type="transmembrane region" description="Helical" evidence="1">
    <location>
        <begin position="220"/>
        <end position="240"/>
    </location>
</feature>
<dbReference type="GO" id="GO:0051082">
    <property type="term" value="F:unfolded protein binding"/>
    <property type="evidence" value="ECO:0007669"/>
    <property type="project" value="TreeGrafter"/>
</dbReference>
<dbReference type="EMBL" id="MEKH01000002">
    <property type="protein sequence ID" value="ODO10472.1"/>
    <property type="molecule type" value="Genomic_DNA"/>
</dbReference>
<keyword evidence="1" id="KW-1133">Transmembrane helix</keyword>
<dbReference type="GO" id="GO:0005789">
    <property type="term" value="C:endoplasmic reticulum membrane"/>
    <property type="evidence" value="ECO:0007669"/>
    <property type="project" value="TreeGrafter"/>
</dbReference>
<dbReference type="GO" id="GO:0006457">
    <property type="term" value="P:protein folding"/>
    <property type="evidence" value="ECO:0007669"/>
    <property type="project" value="TreeGrafter"/>
</dbReference>
<comment type="caution">
    <text evidence="2">The sequence shown here is derived from an EMBL/GenBank/DDBJ whole genome shotgun (WGS) entry which is preliminary data.</text>
</comment>
<proteinExistence type="predicted"/>
<evidence type="ECO:0000313" key="2">
    <source>
        <dbReference type="EMBL" id="ODO10472.1"/>
    </source>
</evidence>
<feature type="transmembrane region" description="Helical" evidence="1">
    <location>
        <begin position="247"/>
        <end position="263"/>
    </location>
</feature>
<feature type="transmembrane region" description="Helical" evidence="1">
    <location>
        <begin position="151"/>
        <end position="176"/>
    </location>
</feature>
<feature type="transmembrane region" description="Helical" evidence="1">
    <location>
        <begin position="123"/>
        <end position="145"/>
    </location>
</feature>
<organism evidence="2 3">
    <name type="scientific">Cryptococcus amylolentus CBS 6273</name>
    <dbReference type="NCBI Taxonomy" id="1296118"/>
    <lineage>
        <taxon>Eukaryota</taxon>
        <taxon>Fungi</taxon>
        <taxon>Dikarya</taxon>
        <taxon>Basidiomycota</taxon>
        <taxon>Agaricomycotina</taxon>
        <taxon>Tremellomycetes</taxon>
        <taxon>Tremellales</taxon>
        <taxon>Cryptococcaceae</taxon>
        <taxon>Cryptococcus</taxon>
    </lineage>
</organism>
<dbReference type="AlphaFoldDB" id="A0A1E3KDW1"/>
<reference evidence="2 3" key="1">
    <citation type="submission" date="2016-06" db="EMBL/GenBank/DDBJ databases">
        <title>Evolution of pathogenesis and genome organization in the Tremellales.</title>
        <authorList>
            <person name="Cuomo C."/>
            <person name="Litvintseva A."/>
            <person name="Heitman J."/>
            <person name="Chen Y."/>
            <person name="Sun S."/>
            <person name="Springer D."/>
            <person name="Dromer F."/>
            <person name="Young S."/>
            <person name="Zeng Q."/>
            <person name="Chapman S."/>
            <person name="Gujja S."/>
            <person name="Saif S."/>
            <person name="Birren B."/>
        </authorList>
    </citation>
    <scope>NUCLEOTIDE SEQUENCE [LARGE SCALE GENOMIC DNA]</scope>
    <source>
        <strain evidence="2 3">CBS 6273</strain>
    </source>
</reference>
<feature type="transmembrane region" description="Helical" evidence="1">
    <location>
        <begin position="301"/>
        <end position="322"/>
    </location>
</feature>
<accession>A0A1E3KDW1</accession>